<keyword evidence="4" id="KW-1185">Reference proteome</keyword>
<reference evidence="3 4" key="1">
    <citation type="submission" date="2019-03" db="EMBL/GenBank/DDBJ databases">
        <title>The genome sequence of Nitrosococcus wardiae strain D1FHST reveals the archetypal metabolic capacity of ammonia-oxidizing Gammaproteobacteria.</title>
        <authorList>
            <person name="Wang L."/>
            <person name="Lim C.K."/>
            <person name="Hanson T.E."/>
            <person name="Dang H."/>
            <person name="Klotz M.G."/>
        </authorList>
    </citation>
    <scope>NUCLEOTIDE SEQUENCE [LARGE SCALE GENOMIC DNA]</scope>
    <source>
        <strain evidence="3 4">D1FHS</strain>
    </source>
</reference>
<dbReference type="Pfam" id="PF12158">
    <property type="entry name" value="DUF3592"/>
    <property type="match status" value="1"/>
</dbReference>
<accession>A0A4P7C2N0</accession>
<dbReference type="RefSeq" id="WP_134359031.1">
    <property type="nucleotide sequence ID" value="NZ_CP038033.1"/>
</dbReference>
<feature type="domain" description="DUF3592" evidence="2">
    <location>
        <begin position="62"/>
        <end position="134"/>
    </location>
</feature>
<evidence type="ECO:0000313" key="3">
    <source>
        <dbReference type="EMBL" id="QBQ55774.1"/>
    </source>
</evidence>
<keyword evidence="1" id="KW-0812">Transmembrane</keyword>
<dbReference type="InterPro" id="IPR021994">
    <property type="entry name" value="DUF3592"/>
</dbReference>
<dbReference type="KEGG" id="nwr:E3U44_15580"/>
<evidence type="ECO:0000313" key="4">
    <source>
        <dbReference type="Proteomes" id="UP000294325"/>
    </source>
</evidence>
<sequence>MPQNKLSMYRWRKHKDVVWAGLLFLIGGLTTIALTAVDVRTGLENQYWPSTPGQMLSARLLGGYGRTPYHITVEYVYEVDGYRYRGHVIGYGGFHLVWNSDEAQRRVAGWRAKTWVPVFYDPAEPERAVLISGVDEGIFIYFIVGGVAAVLGILFFFVKEAPS</sequence>
<protein>
    <submittedName>
        <fullName evidence="3">DUF3592 domain-containing protein</fullName>
    </submittedName>
</protein>
<organism evidence="3 4">
    <name type="scientific">Nitrosococcus wardiae</name>
    <dbReference type="NCBI Taxonomy" id="1814290"/>
    <lineage>
        <taxon>Bacteria</taxon>
        <taxon>Pseudomonadati</taxon>
        <taxon>Pseudomonadota</taxon>
        <taxon>Gammaproteobacteria</taxon>
        <taxon>Chromatiales</taxon>
        <taxon>Chromatiaceae</taxon>
        <taxon>Nitrosococcus</taxon>
    </lineage>
</organism>
<evidence type="ECO:0000256" key="1">
    <source>
        <dbReference type="SAM" id="Phobius"/>
    </source>
</evidence>
<keyword evidence="1" id="KW-0472">Membrane</keyword>
<dbReference type="EMBL" id="CP038033">
    <property type="protein sequence ID" value="QBQ55774.1"/>
    <property type="molecule type" value="Genomic_DNA"/>
</dbReference>
<keyword evidence="1" id="KW-1133">Transmembrane helix</keyword>
<dbReference type="AlphaFoldDB" id="A0A4P7C2N0"/>
<dbReference type="OrthoDB" id="5652006at2"/>
<name>A0A4P7C2N0_9GAMM</name>
<feature type="transmembrane region" description="Helical" evidence="1">
    <location>
        <begin position="138"/>
        <end position="158"/>
    </location>
</feature>
<gene>
    <name evidence="3" type="ORF">E3U44_15580</name>
</gene>
<evidence type="ECO:0000259" key="2">
    <source>
        <dbReference type="Pfam" id="PF12158"/>
    </source>
</evidence>
<proteinExistence type="predicted"/>
<dbReference type="Proteomes" id="UP000294325">
    <property type="component" value="Chromosome"/>
</dbReference>